<gene>
    <name evidence="4" type="primary">20341232</name>
    <name evidence="3" type="ORF">GGTG_00774</name>
</gene>
<reference evidence="4" key="4">
    <citation type="journal article" date="2015" name="G3 (Bethesda)">
        <title>Genome sequences of three phytopathogenic species of the Magnaporthaceae family of fungi.</title>
        <authorList>
            <person name="Okagaki L.H."/>
            <person name="Nunes C.C."/>
            <person name="Sailsbery J."/>
            <person name="Clay B."/>
            <person name="Brown D."/>
            <person name="John T."/>
            <person name="Oh Y."/>
            <person name="Young N."/>
            <person name="Fitzgerald M."/>
            <person name="Haas B.J."/>
            <person name="Zeng Q."/>
            <person name="Young S."/>
            <person name="Adiconis X."/>
            <person name="Fan L."/>
            <person name="Levin J.Z."/>
            <person name="Mitchell T.K."/>
            <person name="Okubara P.A."/>
            <person name="Farman M.L."/>
            <person name="Kohn L.M."/>
            <person name="Birren B."/>
            <person name="Ma L.-J."/>
            <person name="Dean R.A."/>
        </authorList>
    </citation>
    <scope>NUCLEOTIDE SEQUENCE</scope>
    <source>
        <strain evidence="4">R3-111a-1</strain>
    </source>
</reference>
<reference evidence="3" key="3">
    <citation type="submission" date="2010-09" db="EMBL/GenBank/DDBJ databases">
        <title>Annotation of Gaeumannomyces graminis var. tritici R3-111a-1.</title>
        <authorList>
            <consortium name="The Broad Institute Genome Sequencing Platform"/>
            <person name="Ma L.-J."/>
            <person name="Dead R."/>
            <person name="Young S.K."/>
            <person name="Zeng Q."/>
            <person name="Gargeya S."/>
            <person name="Fitzgerald M."/>
            <person name="Haas B."/>
            <person name="Abouelleil A."/>
            <person name="Alvarado L."/>
            <person name="Arachchi H.M."/>
            <person name="Berlin A."/>
            <person name="Brown A."/>
            <person name="Chapman S.B."/>
            <person name="Chen Z."/>
            <person name="Dunbar C."/>
            <person name="Freedman E."/>
            <person name="Gearin G."/>
            <person name="Gellesch M."/>
            <person name="Goldberg J."/>
            <person name="Griggs A."/>
            <person name="Gujja S."/>
            <person name="Heiman D."/>
            <person name="Howarth C."/>
            <person name="Larson L."/>
            <person name="Lui A."/>
            <person name="MacDonald P.J.P."/>
            <person name="Mehta T."/>
            <person name="Montmayeur A."/>
            <person name="Murphy C."/>
            <person name="Neiman D."/>
            <person name="Pearson M."/>
            <person name="Priest M."/>
            <person name="Roberts A."/>
            <person name="Saif S."/>
            <person name="Shea T."/>
            <person name="Shenoy N."/>
            <person name="Sisk P."/>
            <person name="Stolte C."/>
            <person name="Sykes S."/>
            <person name="Yandava C."/>
            <person name="Wortman J."/>
            <person name="Nusbaum C."/>
            <person name="Birren B."/>
        </authorList>
    </citation>
    <scope>NUCLEOTIDE SEQUENCE</scope>
    <source>
        <strain evidence="3">R3-111a-1</strain>
    </source>
</reference>
<feature type="region of interest" description="Disordered" evidence="1">
    <location>
        <begin position="1"/>
        <end position="25"/>
    </location>
</feature>
<dbReference type="HOGENOM" id="CLU_1315481_0_0_1"/>
<sequence>MSHMDSTVVIGSRARGGGGGGGGPRDVVARTRAEQNAAARSGNLTASKKMGSINATNQNHQKAYKIENTDRFVMDEKSDNKVELEKNLTRLINALGLSQSKLAQDASALVGRLWVKTGSGLEHDYRAIRSIEFKYCWTLNGPWGPRKISKKQKDNEAQILEYHEKLKAVKVDGASKTEAKPTGAPKLKMVKPAGAPVLKIVKPAGDGSK</sequence>
<dbReference type="InterPro" id="IPR013729">
    <property type="entry name" value="MBF1_N"/>
</dbReference>
<accession>J3NHN7</accession>
<dbReference type="Proteomes" id="UP000006039">
    <property type="component" value="Unassembled WGS sequence"/>
</dbReference>
<dbReference type="Pfam" id="PF08523">
    <property type="entry name" value="MBF1"/>
    <property type="match status" value="1"/>
</dbReference>
<name>J3NHN7_GAET3</name>
<evidence type="ECO:0000313" key="5">
    <source>
        <dbReference type="Proteomes" id="UP000006039"/>
    </source>
</evidence>
<proteinExistence type="predicted"/>
<dbReference type="EnsemblFungi" id="EJT80780">
    <property type="protein sequence ID" value="EJT80780"/>
    <property type="gene ID" value="GGTG_00774"/>
</dbReference>
<feature type="compositionally biased region" description="Gly residues" evidence="1">
    <location>
        <begin position="14"/>
        <end position="24"/>
    </location>
</feature>
<feature type="domain" description="Multiprotein bridging factor 1 N-terminal" evidence="2">
    <location>
        <begin position="5"/>
        <end position="70"/>
    </location>
</feature>
<evidence type="ECO:0000313" key="4">
    <source>
        <dbReference type="EnsemblFungi" id="EJT80780"/>
    </source>
</evidence>
<dbReference type="GeneID" id="20341232"/>
<dbReference type="AlphaFoldDB" id="J3NHN7"/>
<evidence type="ECO:0000259" key="2">
    <source>
        <dbReference type="Pfam" id="PF08523"/>
    </source>
</evidence>
<dbReference type="VEuPathDB" id="FungiDB:GGTG_00774"/>
<reference evidence="4" key="5">
    <citation type="submission" date="2018-04" db="UniProtKB">
        <authorList>
            <consortium name="EnsemblFungi"/>
        </authorList>
    </citation>
    <scope>IDENTIFICATION</scope>
    <source>
        <strain evidence="4">R3-111a-1</strain>
    </source>
</reference>
<dbReference type="RefSeq" id="XP_009216789.1">
    <property type="nucleotide sequence ID" value="XM_009218525.1"/>
</dbReference>
<reference evidence="3" key="2">
    <citation type="submission" date="2010-07" db="EMBL/GenBank/DDBJ databases">
        <authorList>
            <consortium name="The Broad Institute Genome Sequencing Platform"/>
            <consortium name="Broad Institute Genome Sequencing Center for Infectious Disease"/>
            <person name="Ma L.-J."/>
            <person name="Dead R."/>
            <person name="Young S."/>
            <person name="Zeng Q."/>
            <person name="Koehrsen M."/>
            <person name="Alvarado L."/>
            <person name="Berlin A."/>
            <person name="Chapman S.B."/>
            <person name="Chen Z."/>
            <person name="Freedman E."/>
            <person name="Gellesch M."/>
            <person name="Goldberg J."/>
            <person name="Griggs A."/>
            <person name="Gujja S."/>
            <person name="Heilman E.R."/>
            <person name="Heiman D."/>
            <person name="Hepburn T."/>
            <person name="Howarth C."/>
            <person name="Jen D."/>
            <person name="Larson L."/>
            <person name="Mehta T."/>
            <person name="Neiman D."/>
            <person name="Pearson M."/>
            <person name="Roberts A."/>
            <person name="Saif S."/>
            <person name="Shea T."/>
            <person name="Shenoy N."/>
            <person name="Sisk P."/>
            <person name="Stolte C."/>
            <person name="Sykes S."/>
            <person name="Walk T."/>
            <person name="White J."/>
            <person name="Yandava C."/>
            <person name="Haas B."/>
            <person name="Nusbaum C."/>
            <person name="Birren B."/>
        </authorList>
    </citation>
    <scope>NUCLEOTIDE SEQUENCE</scope>
    <source>
        <strain evidence="3">R3-111a-1</strain>
    </source>
</reference>
<protein>
    <recommendedName>
        <fullName evidence="2">Multiprotein bridging factor 1 N-terminal domain-containing protein</fullName>
    </recommendedName>
</protein>
<dbReference type="EMBL" id="GL385395">
    <property type="protein sequence ID" value="EJT80780.1"/>
    <property type="molecule type" value="Genomic_DNA"/>
</dbReference>
<keyword evidence="5" id="KW-1185">Reference proteome</keyword>
<evidence type="ECO:0000256" key="1">
    <source>
        <dbReference type="SAM" id="MobiDB-lite"/>
    </source>
</evidence>
<reference evidence="5" key="1">
    <citation type="submission" date="2010-07" db="EMBL/GenBank/DDBJ databases">
        <title>The genome sequence of Gaeumannomyces graminis var. tritici strain R3-111a-1.</title>
        <authorList>
            <consortium name="The Broad Institute Genome Sequencing Platform"/>
            <person name="Ma L.-J."/>
            <person name="Dead R."/>
            <person name="Young S."/>
            <person name="Zeng Q."/>
            <person name="Koehrsen M."/>
            <person name="Alvarado L."/>
            <person name="Berlin A."/>
            <person name="Chapman S.B."/>
            <person name="Chen Z."/>
            <person name="Freedman E."/>
            <person name="Gellesch M."/>
            <person name="Goldberg J."/>
            <person name="Griggs A."/>
            <person name="Gujja S."/>
            <person name="Heilman E.R."/>
            <person name="Heiman D."/>
            <person name="Hepburn T."/>
            <person name="Howarth C."/>
            <person name="Jen D."/>
            <person name="Larson L."/>
            <person name="Mehta T."/>
            <person name="Neiman D."/>
            <person name="Pearson M."/>
            <person name="Roberts A."/>
            <person name="Saif S."/>
            <person name="Shea T."/>
            <person name="Shenoy N."/>
            <person name="Sisk P."/>
            <person name="Stolte C."/>
            <person name="Sykes S."/>
            <person name="Walk T."/>
            <person name="White J."/>
            <person name="Yandava C."/>
            <person name="Haas B."/>
            <person name="Nusbaum C."/>
            <person name="Birren B."/>
        </authorList>
    </citation>
    <scope>NUCLEOTIDE SEQUENCE [LARGE SCALE GENOMIC DNA]</scope>
    <source>
        <strain evidence="5">R3-111a-1</strain>
    </source>
</reference>
<organism evidence="3">
    <name type="scientific">Gaeumannomyces tritici (strain R3-111a-1)</name>
    <name type="common">Wheat and barley take-all root rot fungus</name>
    <name type="synonym">Gaeumannomyces graminis var. tritici</name>
    <dbReference type="NCBI Taxonomy" id="644352"/>
    <lineage>
        <taxon>Eukaryota</taxon>
        <taxon>Fungi</taxon>
        <taxon>Dikarya</taxon>
        <taxon>Ascomycota</taxon>
        <taxon>Pezizomycotina</taxon>
        <taxon>Sordariomycetes</taxon>
        <taxon>Sordariomycetidae</taxon>
        <taxon>Magnaporthales</taxon>
        <taxon>Magnaporthaceae</taxon>
        <taxon>Gaeumannomyces</taxon>
    </lineage>
</organism>
<evidence type="ECO:0000313" key="3">
    <source>
        <dbReference type="EMBL" id="EJT80780.1"/>
    </source>
</evidence>
<dbReference type="OrthoDB" id="10253401at2759"/>